<evidence type="ECO:0000313" key="2">
    <source>
        <dbReference type="EMBL" id="OTG28958.1"/>
    </source>
</evidence>
<keyword evidence="3" id="KW-1185">Reference proteome</keyword>
<protein>
    <recommendedName>
        <fullName evidence="4">Titan9</fullName>
    </recommendedName>
</protein>
<reference evidence="3" key="1">
    <citation type="journal article" date="2017" name="Nature">
        <title>The sunflower genome provides insights into oil metabolism, flowering and Asterid evolution.</title>
        <authorList>
            <person name="Badouin H."/>
            <person name="Gouzy J."/>
            <person name="Grassa C.J."/>
            <person name="Murat F."/>
            <person name="Staton S.E."/>
            <person name="Cottret L."/>
            <person name="Lelandais-Briere C."/>
            <person name="Owens G.L."/>
            <person name="Carrere S."/>
            <person name="Mayjonade B."/>
            <person name="Legrand L."/>
            <person name="Gill N."/>
            <person name="Kane N.C."/>
            <person name="Bowers J.E."/>
            <person name="Hubner S."/>
            <person name="Bellec A."/>
            <person name="Berard A."/>
            <person name="Berges H."/>
            <person name="Blanchet N."/>
            <person name="Boniface M.C."/>
            <person name="Brunel D."/>
            <person name="Catrice O."/>
            <person name="Chaidir N."/>
            <person name="Claudel C."/>
            <person name="Donnadieu C."/>
            <person name="Faraut T."/>
            <person name="Fievet G."/>
            <person name="Helmstetter N."/>
            <person name="King M."/>
            <person name="Knapp S.J."/>
            <person name="Lai Z."/>
            <person name="Le Paslier M.C."/>
            <person name="Lippi Y."/>
            <person name="Lorenzon L."/>
            <person name="Mandel J.R."/>
            <person name="Marage G."/>
            <person name="Marchand G."/>
            <person name="Marquand E."/>
            <person name="Bret-Mestries E."/>
            <person name="Morien E."/>
            <person name="Nambeesan S."/>
            <person name="Nguyen T."/>
            <person name="Pegot-Espagnet P."/>
            <person name="Pouilly N."/>
            <person name="Raftis F."/>
            <person name="Sallet E."/>
            <person name="Schiex T."/>
            <person name="Thomas J."/>
            <person name="Vandecasteele C."/>
            <person name="Vares D."/>
            <person name="Vear F."/>
            <person name="Vautrin S."/>
            <person name="Crespi M."/>
            <person name="Mangin B."/>
            <person name="Burke J.M."/>
            <person name="Salse J."/>
            <person name="Munos S."/>
            <person name="Vincourt P."/>
            <person name="Rieseberg L.H."/>
            <person name="Langlade N.B."/>
        </authorList>
    </citation>
    <scope>NUCLEOTIDE SEQUENCE [LARGE SCALE GENOMIC DNA]</scope>
    <source>
        <strain evidence="3">cv. SF193</strain>
    </source>
</reference>
<dbReference type="FunCoup" id="A0A251V027">
    <property type="interactions" value="2067"/>
</dbReference>
<sequence length="317" mass="35545">MHSCQQFHFYPCCSSNSVQMEALYSKLYDKYTKLKVKKASEIEQLSLDQEEKFKTYVSAADELIGYLTNEKDMLHAQLGELRQEIASIRSAKDEEQQQYEKMLLEANEKNKQLSEEIERLQRKELDSSDIRSPRSPLSNSNSTKRKRITIHENENEVVDKDNLISGVFYNDATQAKCCRPRLGGTGDAASSNCCMFQELVECLVDLKFSVGTSSDDTIQITAVHESSADIIHSSRSSVPVIHRRSSAACIHRQSSTAAPPRLHPRRSSTTPASTVSHPPPLIHRSNEVNLDELTEDIMSLDISGESNASNSMNTSKV</sequence>
<dbReference type="PANTHER" id="PTHR35489">
    <property type="entry name" value="TITAN9"/>
    <property type="match status" value="1"/>
</dbReference>
<dbReference type="EMBL" id="CM007893">
    <property type="protein sequence ID" value="OTG28958.1"/>
    <property type="molecule type" value="Genomic_DNA"/>
</dbReference>
<evidence type="ECO:0000313" key="3">
    <source>
        <dbReference type="Proteomes" id="UP000215914"/>
    </source>
</evidence>
<dbReference type="STRING" id="4232.A0A251V027"/>
<proteinExistence type="predicted"/>
<feature type="region of interest" description="Disordered" evidence="1">
    <location>
        <begin position="249"/>
        <end position="283"/>
    </location>
</feature>
<dbReference type="AlphaFoldDB" id="A0A251V027"/>
<evidence type="ECO:0008006" key="4">
    <source>
        <dbReference type="Google" id="ProtNLM"/>
    </source>
</evidence>
<feature type="compositionally biased region" description="Low complexity" evidence="1">
    <location>
        <begin position="133"/>
        <end position="142"/>
    </location>
</feature>
<evidence type="ECO:0000256" key="1">
    <source>
        <dbReference type="SAM" id="MobiDB-lite"/>
    </source>
</evidence>
<accession>A0A251V027</accession>
<dbReference type="InParanoid" id="A0A251V027"/>
<feature type="region of interest" description="Disordered" evidence="1">
    <location>
        <begin position="122"/>
        <end position="149"/>
    </location>
</feature>
<feature type="compositionally biased region" description="Basic and acidic residues" evidence="1">
    <location>
        <begin position="122"/>
        <end position="132"/>
    </location>
</feature>
<dbReference type="PANTHER" id="PTHR35489:SF2">
    <property type="entry name" value="TITAN9"/>
    <property type="match status" value="1"/>
</dbReference>
<organism evidence="2 3">
    <name type="scientific">Helianthus annuus</name>
    <name type="common">Common sunflower</name>
    <dbReference type="NCBI Taxonomy" id="4232"/>
    <lineage>
        <taxon>Eukaryota</taxon>
        <taxon>Viridiplantae</taxon>
        <taxon>Streptophyta</taxon>
        <taxon>Embryophyta</taxon>
        <taxon>Tracheophyta</taxon>
        <taxon>Spermatophyta</taxon>
        <taxon>Magnoliopsida</taxon>
        <taxon>eudicotyledons</taxon>
        <taxon>Gunneridae</taxon>
        <taxon>Pentapetalae</taxon>
        <taxon>asterids</taxon>
        <taxon>campanulids</taxon>
        <taxon>Asterales</taxon>
        <taxon>Asteraceae</taxon>
        <taxon>Asteroideae</taxon>
        <taxon>Heliantheae alliance</taxon>
        <taxon>Heliantheae</taxon>
        <taxon>Helianthus</taxon>
    </lineage>
</organism>
<dbReference type="GO" id="GO:0003006">
    <property type="term" value="P:developmental process involved in reproduction"/>
    <property type="evidence" value="ECO:0000318"/>
    <property type="project" value="GO_Central"/>
</dbReference>
<feature type="compositionally biased region" description="Polar residues" evidence="1">
    <location>
        <begin position="267"/>
        <end position="276"/>
    </location>
</feature>
<name>A0A251V027_HELAN</name>
<dbReference type="Proteomes" id="UP000215914">
    <property type="component" value="Chromosome 4"/>
</dbReference>
<gene>
    <name evidence="2" type="ORF">HannXRQ_Chr04g0117031</name>
</gene>